<dbReference type="InterPro" id="IPR002872">
    <property type="entry name" value="Proline_DH_dom"/>
</dbReference>
<evidence type="ECO:0000259" key="2">
    <source>
        <dbReference type="Pfam" id="PF01619"/>
    </source>
</evidence>
<dbReference type="GO" id="GO:0010133">
    <property type="term" value="P:L-proline catabolic process to L-glutamate"/>
    <property type="evidence" value="ECO:0007669"/>
    <property type="project" value="TreeGrafter"/>
</dbReference>
<dbReference type="AlphaFoldDB" id="A0A419SB78"/>
<dbReference type="SUPFAM" id="SSF51730">
    <property type="entry name" value="FAD-linked oxidoreductase"/>
    <property type="match status" value="1"/>
</dbReference>
<dbReference type="GO" id="GO:0071949">
    <property type="term" value="F:FAD binding"/>
    <property type="evidence" value="ECO:0007669"/>
    <property type="project" value="TreeGrafter"/>
</dbReference>
<evidence type="ECO:0000313" key="4">
    <source>
        <dbReference type="Proteomes" id="UP000283433"/>
    </source>
</evidence>
<dbReference type="RefSeq" id="WP_120180478.1">
    <property type="nucleotide sequence ID" value="NZ_MBTA01000002.1"/>
</dbReference>
<dbReference type="PANTHER" id="PTHR13914">
    <property type="entry name" value="PROLINE OXIDASE"/>
    <property type="match status" value="1"/>
</dbReference>
<sequence length="402" mass="45761">MQNLRPPCDLSFKNTKQGFKHLSNKQLRAALRLFRLINIRLLANAGPWLTNVALGLGLPINSLIKNTIFKQFCGGETIEDSTKTILKLQANGVGSILDYAVEGAKREEMFDDTAKQIMACIDKAVAMPDAVPFCVFKITGLARFSLLEKIANGAVLKAYEKLEWDKALVRINQICEKAFVCHQMVMVDAEESWIQPAIDDIVMVMMRKYNQQKAIVYNTYQLYRTNKLEALIADVTRAYTANFVLGAKLVRGAYMEKERKRALRYNYPSPIHADKASTDRDFNAAAAFCLDNLDKVAMVLATHNEESCRFLAEKMEQQKVDRKHPRIYFAQLLGMSDHITFNLAHCNFNVNKYVPYGPVKEVLPYLFRRAKENTSIAGQVGRELKLIKQEQQRRKVEGHLLT</sequence>
<accession>A0A419SB78</accession>
<evidence type="ECO:0000256" key="1">
    <source>
        <dbReference type="ARBA" id="ARBA00023002"/>
    </source>
</evidence>
<dbReference type="InterPro" id="IPR015659">
    <property type="entry name" value="Proline_oxidase"/>
</dbReference>
<reference evidence="3 4" key="1">
    <citation type="submission" date="2016-07" db="EMBL/GenBank/DDBJ databases">
        <title>Genome of Pelobium manganitolerans.</title>
        <authorList>
            <person name="Wu S."/>
            <person name="Wang G."/>
        </authorList>
    </citation>
    <scope>NUCLEOTIDE SEQUENCE [LARGE SCALE GENOMIC DNA]</scope>
    <source>
        <strain evidence="3 4">YS-25</strain>
    </source>
</reference>
<feature type="domain" description="Proline dehydrogenase" evidence="2">
    <location>
        <begin position="82"/>
        <end position="380"/>
    </location>
</feature>
<gene>
    <name evidence="3" type="ORF">BCY91_13165</name>
</gene>
<protein>
    <submittedName>
        <fullName evidence="3">Proline dehydrogenase</fullName>
    </submittedName>
</protein>
<dbReference type="Pfam" id="PF01619">
    <property type="entry name" value="Pro_dh"/>
    <property type="match status" value="1"/>
</dbReference>
<dbReference type="EMBL" id="MBTA01000002">
    <property type="protein sequence ID" value="RKD19545.1"/>
    <property type="molecule type" value="Genomic_DNA"/>
</dbReference>
<name>A0A419SB78_9SPHI</name>
<dbReference type="Gene3D" id="3.20.20.220">
    <property type="match status" value="1"/>
</dbReference>
<dbReference type="Proteomes" id="UP000283433">
    <property type="component" value="Unassembled WGS sequence"/>
</dbReference>
<dbReference type="GO" id="GO:0004657">
    <property type="term" value="F:proline dehydrogenase activity"/>
    <property type="evidence" value="ECO:0007669"/>
    <property type="project" value="InterPro"/>
</dbReference>
<keyword evidence="4" id="KW-1185">Reference proteome</keyword>
<dbReference type="PANTHER" id="PTHR13914:SF0">
    <property type="entry name" value="PROLINE DEHYDROGENASE 1, MITOCHONDRIAL"/>
    <property type="match status" value="1"/>
</dbReference>
<keyword evidence="1" id="KW-0560">Oxidoreductase</keyword>
<proteinExistence type="predicted"/>
<dbReference type="InterPro" id="IPR029041">
    <property type="entry name" value="FAD-linked_oxidoreductase-like"/>
</dbReference>
<comment type="caution">
    <text evidence="3">The sequence shown here is derived from an EMBL/GenBank/DDBJ whole genome shotgun (WGS) entry which is preliminary data.</text>
</comment>
<dbReference type="OrthoDB" id="1401444at2"/>
<organism evidence="3 4">
    <name type="scientific">Pelobium manganitolerans</name>
    <dbReference type="NCBI Taxonomy" id="1842495"/>
    <lineage>
        <taxon>Bacteria</taxon>
        <taxon>Pseudomonadati</taxon>
        <taxon>Bacteroidota</taxon>
        <taxon>Sphingobacteriia</taxon>
        <taxon>Sphingobacteriales</taxon>
        <taxon>Sphingobacteriaceae</taxon>
        <taxon>Pelobium</taxon>
    </lineage>
</organism>
<evidence type="ECO:0000313" key="3">
    <source>
        <dbReference type="EMBL" id="RKD19545.1"/>
    </source>
</evidence>